<dbReference type="GO" id="GO:0005634">
    <property type="term" value="C:nucleus"/>
    <property type="evidence" value="ECO:0007669"/>
    <property type="project" value="UniProtKB-SubCell"/>
</dbReference>
<dbReference type="EMBL" id="CM000782">
    <property type="protein sequence ID" value="AQK78009.1"/>
    <property type="molecule type" value="Genomic_DNA"/>
</dbReference>
<dbReference type="SMR" id="A0A1D6LDA7"/>
<gene>
    <name evidence="7" type="ORF">ZEAMMB73_Zm00001d034965</name>
</gene>
<dbReference type="AlphaFoldDB" id="A0A1D6LDA7"/>
<evidence type="ECO:0000256" key="1">
    <source>
        <dbReference type="ARBA" id="ARBA00004123"/>
    </source>
</evidence>
<dbReference type="ExpressionAtlas" id="A0A1D6LDA7">
    <property type="expression patterns" value="baseline and differential"/>
</dbReference>
<dbReference type="PANTHER" id="PTHR31140:SF12">
    <property type="entry name" value="B3 DOMAIN-CONTAINING PROTEIN OS04G0676650-RELATED"/>
    <property type="match status" value="1"/>
</dbReference>
<proteinExistence type="predicted"/>
<feature type="compositionally biased region" description="Basic and acidic residues" evidence="6">
    <location>
        <begin position="219"/>
        <end position="236"/>
    </location>
</feature>
<evidence type="ECO:0000256" key="5">
    <source>
        <dbReference type="ARBA" id="ARBA00023242"/>
    </source>
</evidence>
<feature type="region of interest" description="Disordered" evidence="6">
    <location>
        <begin position="202"/>
        <end position="250"/>
    </location>
</feature>
<feature type="compositionally biased region" description="Polar residues" evidence="6">
    <location>
        <begin position="58"/>
        <end position="68"/>
    </location>
</feature>
<organism evidence="7">
    <name type="scientific">Zea mays</name>
    <name type="common">Maize</name>
    <dbReference type="NCBI Taxonomy" id="4577"/>
    <lineage>
        <taxon>Eukaryota</taxon>
        <taxon>Viridiplantae</taxon>
        <taxon>Streptophyta</taxon>
        <taxon>Embryophyta</taxon>
        <taxon>Tracheophyta</taxon>
        <taxon>Spermatophyta</taxon>
        <taxon>Magnoliopsida</taxon>
        <taxon>Liliopsida</taxon>
        <taxon>Poales</taxon>
        <taxon>Poaceae</taxon>
        <taxon>PACMAD clade</taxon>
        <taxon>Panicoideae</taxon>
        <taxon>Andropogonodae</taxon>
        <taxon>Andropogoneae</taxon>
        <taxon>Tripsacinae</taxon>
        <taxon>Zea</taxon>
    </lineage>
</organism>
<evidence type="ECO:0000256" key="2">
    <source>
        <dbReference type="ARBA" id="ARBA00023015"/>
    </source>
</evidence>
<dbReference type="GO" id="GO:0003700">
    <property type="term" value="F:DNA-binding transcription factor activity"/>
    <property type="evidence" value="ECO:0007669"/>
    <property type="project" value="InterPro"/>
</dbReference>
<keyword evidence="3" id="KW-0238">DNA-binding</keyword>
<accession>A0A1D6LDA7</accession>
<dbReference type="InterPro" id="IPR015300">
    <property type="entry name" value="DNA-bd_pseudobarrel_sf"/>
</dbReference>
<dbReference type="IntAct" id="A0A1D6LDA7">
    <property type="interactions" value="4"/>
</dbReference>
<dbReference type="CDD" id="cd10017">
    <property type="entry name" value="B3_DNA"/>
    <property type="match status" value="1"/>
</dbReference>
<dbReference type="Gene3D" id="2.40.330.10">
    <property type="entry name" value="DNA-binding pseudobarrel domain"/>
    <property type="match status" value="1"/>
</dbReference>
<dbReference type="SUPFAM" id="SSF101936">
    <property type="entry name" value="DNA-binding pseudobarrel domain"/>
    <property type="match status" value="1"/>
</dbReference>
<feature type="compositionally biased region" description="Low complexity" evidence="6">
    <location>
        <begin position="38"/>
        <end position="57"/>
    </location>
</feature>
<dbReference type="InterPro" id="IPR003340">
    <property type="entry name" value="B3_DNA-bd"/>
</dbReference>
<dbReference type="FunCoup" id="A0A1D6LDA7">
    <property type="interactions" value="42"/>
</dbReference>
<evidence type="ECO:0000256" key="3">
    <source>
        <dbReference type="ARBA" id="ARBA00023125"/>
    </source>
</evidence>
<protein>
    <submittedName>
        <fullName evidence="7">Putative B3 DNA binding domain family protein</fullName>
    </submittedName>
</protein>
<evidence type="ECO:0000256" key="6">
    <source>
        <dbReference type="SAM" id="MobiDB-lite"/>
    </source>
</evidence>
<keyword evidence="5" id="KW-0539">Nucleus</keyword>
<evidence type="ECO:0000256" key="4">
    <source>
        <dbReference type="ARBA" id="ARBA00023163"/>
    </source>
</evidence>
<dbReference type="InParanoid" id="A0A1D6LDA7"/>
<dbReference type="InterPro" id="IPR044800">
    <property type="entry name" value="LEC2-like"/>
</dbReference>
<evidence type="ECO:0000313" key="7">
    <source>
        <dbReference type="EMBL" id="AQK78009.1"/>
    </source>
</evidence>
<dbReference type="PANTHER" id="PTHR31140">
    <property type="entry name" value="B3 DOMAIN-CONTAINING TRANSCRIPTION FACTOR ABI3"/>
    <property type="match status" value="1"/>
</dbReference>
<dbReference type="Pfam" id="PF02362">
    <property type="entry name" value="B3"/>
    <property type="match status" value="1"/>
</dbReference>
<dbReference type="SMART" id="SM01019">
    <property type="entry name" value="B3"/>
    <property type="match status" value="1"/>
</dbReference>
<comment type="subcellular location">
    <subcellularLocation>
        <location evidence="1">Nucleus</location>
    </subcellularLocation>
</comment>
<feature type="region of interest" description="Disordered" evidence="6">
    <location>
        <begin position="32"/>
        <end position="77"/>
    </location>
</feature>
<keyword evidence="4" id="KW-0804">Transcription</keyword>
<reference evidence="7" key="1">
    <citation type="submission" date="2015-12" db="EMBL/GenBank/DDBJ databases">
        <title>Update maize B73 reference genome by single molecule sequencing technologies.</title>
        <authorList>
            <consortium name="Maize Genome Sequencing Project"/>
            <person name="Ware D."/>
        </authorList>
    </citation>
    <scope>NUCLEOTIDE SEQUENCE</scope>
    <source>
        <tissue evidence="7">Seedling</tissue>
    </source>
</reference>
<keyword evidence="2" id="KW-0805">Transcription regulation</keyword>
<dbReference type="GO" id="GO:0003677">
    <property type="term" value="F:DNA binding"/>
    <property type="evidence" value="ECO:0007669"/>
    <property type="project" value="UniProtKB-KW"/>
</dbReference>
<sequence>MGQMGGPDGDGPHHQYHYQALLAAVQNPSQGLHVPLHAGAGAPAAGPGPRPGADADASSTHNANATPHSQPPRAFTDWSASNSAFAAQPAPATTNTPFHYNLSQSYALWTHYMLNKNVSYSTYSTPHEPLRHTHIPDKYSACPDSYPLMQNQPFTIPPPPQLVSSYSLETTGCAFSLGFDSFTTMSLGPNICANMTPMERSISAKEPENSEDLPTVVRSSDEMDTRNSGDVRRDTVDTLPESKQSHESCASVSNKFDSGEYQVILRKELTKSDVANSGRIVLPKKDAEAGLPPLVQGDPLILQMDDMVLPIIWKFKYRFWPNNKSRMYILEAAGEFVKTHGLQAGDTLIIYKNSVPGKFIIRGEKSIQQTNL</sequence>
<name>A0A1D6LDA7_MAIZE</name>